<evidence type="ECO:0000313" key="3">
    <source>
        <dbReference type="Proteomes" id="UP000029120"/>
    </source>
</evidence>
<dbReference type="NCBIfam" id="TIGR01640">
    <property type="entry name" value="F_box_assoc_1"/>
    <property type="match status" value="1"/>
</dbReference>
<sequence length="225" mass="25781">MKRRRRNLSDDRPRSKCRCVSKPWASILGRPDFTELFLTKSSTRPLLLFSCVKHYDELSLFSAPQIQNPNENSSIVATNYHTKFPVDYYPSEIYGSVHGLVYLNQLRIFNGKKVTVPVIYNPSTGQSLLLPRLKTARTSVMSFVGYDPIGKQYKVLSLTWPRVRRNRISEKHRVLTLGGTKKHSSWRMVKCFPHHPAYHGICINGVLYYVALVDGPMRCCALASF</sequence>
<dbReference type="Proteomes" id="UP000029120">
    <property type="component" value="Chromosome 3"/>
</dbReference>
<keyword evidence="3" id="KW-1185">Reference proteome</keyword>
<reference evidence="3" key="1">
    <citation type="journal article" date="2015" name="Nat. Plants">
        <title>Genome expansion of Arabis alpina linked with retrotransposition and reduced symmetric DNA methylation.</title>
        <authorList>
            <person name="Willing E.M."/>
            <person name="Rawat V."/>
            <person name="Mandakova T."/>
            <person name="Maumus F."/>
            <person name="James G.V."/>
            <person name="Nordstroem K.J."/>
            <person name="Becker C."/>
            <person name="Warthmann N."/>
            <person name="Chica C."/>
            <person name="Szarzynska B."/>
            <person name="Zytnicki M."/>
            <person name="Albani M.C."/>
            <person name="Kiefer C."/>
            <person name="Bergonzi S."/>
            <person name="Castaings L."/>
            <person name="Mateos J.L."/>
            <person name="Berns M.C."/>
            <person name="Bujdoso N."/>
            <person name="Piofczyk T."/>
            <person name="de Lorenzo L."/>
            <person name="Barrero-Sicilia C."/>
            <person name="Mateos I."/>
            <person name="Piednoel M."/>
            <person name="Hagmann J."/>
            <person name="Chen-Min-Tao R."/>
            <person name="Iglesias-Fernandez R."/>
            <person name="Schuster S.C."/>
            <person name="Alonso-Blanco C."/>
            <person name="Roudier F."/>
            <person name="Carbonero P."/>
            <person name="Paz-Ares J."/>
            <person name="Davis S.J."/>
            <person name="Pecinka A."/>
            <person name="Quesneville H."/>
            <person name="Colot V."/>
            <person name="Lysak M.A."/>
            <person name="Weigel D."/>
            <person name="Coupland G."/>
            <person name="Schneeberger K."/>
        </authorList>
    </citation>
    <scope>NUCLEOTIDE SEQUENCE [LARGE SCALE GENOMIC DNA]</scope>
    <source>
        <strain evidence="3">cv. Pajares</strain>
    </source>
</reference>
<dbReference type="Gramene" id="KFK39030">
    <property type="protein sequence ID" value="KFK39030"/>
    <property type="gene ID" value="AALP_AA3G191600"/>
</dbReference>
<dbReference type="InterPro" id="IPR017451">
    <property type="entry name" value="F-box-assoc_interact_dom"/>
</dbReference>
<dbReference type="PANTHER" id="PTHR31111">
    <property type="entry name" value="BNAA05G37150D PROTEIN-RELATED"/>
    <property type="match status" value="1"/>
</dbReference>
<accession>A0A087HA78</accession>
<dbReference type="OrthoDB" id="687122at2759"/>
<dbReference type="Pfam" id="PF08268">
    <property type="entry name" value="FBA_3"/>
    <property type="match status" value="1"/>
</dbReference>
<protein>
    <recommendedName>
        <fullName evidence="1">F-box associated beta-propeller type 3 domain-containing protein</fullName>
    </recommendedName>
</protein>
<dbReference type="PANTHER" id="PTHR31111:SF94">
    <property type="entry name" value="E3 UBIQUITIN-PROTEIN LIGASE SGIP1"/>
    <property type="match status" value="1"/>
</dbReference>
<dbReference type="EMBL" id="CM002871">
    <property type="protein sequence ID" value="KFK39030.1"/>
    <property type="molecule type" value="Genomic_DNA"/>
</dbReference>
<gene>
    <name evidence="2" type="ordered locus">AALP_Aa3g191600</name>
</gene>
<organism evidence="2 3">
    <name type="scientific">Arabis alpina</name>
    <name type="common">Alpine rock-cress</name>
    <dbReference type="NCBI Taxonomy" id="50452"/>
    <lineage>
        <taxon>Eukaryota</taxon>
        <taxon>Viridiplantae</taxon>
        <taxon>Streptophyta</taxon>
        <taxon>Embryophyta</taxon>
        <taxon>Tracheophyta</taxon>
        <taxon>Spermatophyta</taxon>
        <taxon>Magnoliopsida</taxon>
        <taxon>eudicotyledons</taxon>
        <taxon>Gunneridae</taxon>
        <taxon>Pentapetalae</taxon>
        <taxon>rosids</taxon>
        <taxon>malvids</taxon>
        <taxon>Brassicales</taxon>
        <taxon>Brassicaceae</taxon>
        <taxon>Arabideae</taxon>
        <taxon>Arabis</taxon>
    </lineage>
</organism>
<evidence type="ECO:0000313" key="2">
    <source>
        <dbReference type="EMBL" id="KFK39030.1"/>
    </source>
</evidence>
<dbReference type="AlphaFoldDB" id="A0A087HA78"/>
<feature type="domain" description="F-box associated beta-propeller type 3" evidence="1">
    <location>
        <begin position="49"/>
        <end position="224"/>
    </location>
</feature>
<evidence type="ECO:0000259" key="1">
    <source>
        <dbReference type="Pfam" id="PF08268"/>
    </source>
</evidence>
<proteinExistence type="predicted"/>
<name>A0A087HA78_ARAAL</name>
<dbReference type="InterPro" id="IPR013187">
    <property type="entry name" value="F-box-assoc_dom_typ3"/>
</dbReference>
<dbReference type="OMA" id="NTRNGCE"/>